<dbReference type="OrthoDB" id="9787837at2"/>
<evidence type="ECO:0000256" key="6">
    <source>
        <dbReference type="ARBA" id="ARBA00023136"/>
    </source>
</evidence>
<dbReference type="GO" id="GO:0005886">
    <property type="term" value="C:plasma membrane"/>
    <property type="evidence" value="ECO:0007669"/>
    <property type="project" value="UniProtKB-SubCell"/>
</dbReference>
<feature type="transmembrane region" description="Helical" evidence="7">
    <location>
        <begin position="242"/>
        <end position="263"/>
    </location>
</feature>
<protein>
    <submittedName>
        <fullName evidence="9">Carbohydrate ABC transporter membrane protein 2, CUT1 family</fullName>
    </submittedName>
</protein>
<dbReference type="RefSeq" id="WP_097019475.1">
    <property type="nucleotide sequence ID" value="NZ_OBDZ01000040.1"/>
</dbReference>
<keyword evidence="2 7" id="KW-0813">Transport</keyword>
<evidence type="ECO:0000313" key="10">
    <source>
        <dbReference type="Proteomes" id="UP000219573"/>
    </source>
</evidence>
<dbReference type="PANTHER" id="PTHR32243">
    <property type="entry name" value="MALTOSE TRANSPORT SYSTEM PERMEASE-RELATED"/>
    <property type="match status" value="1"/>
</dbReference>
<evidence type="ECO:0000259" key="8">
    <source>
        <dbReference type="PROSITE" id="PS50928"/>
    </source>
</evidence>
<dbReference type="AlphaFoldDB" id="A0A285IDH0"/>
<evidence type="ECO:0000256" key="1">
    <source>
        <dbReference type="ARBA" id="ARBA00004651"/>
    </source>
</evidence>
<dbReference type="PROSITE" id="PS50928">
    <property type="entry name" value="ABC_TM1"/>
    <property type="match status" value="1"/>
</dbReference>
<evidence type="ECO:0000256" key="3">
    <source>
        <dbReference type="ARBA" id="ARBA00022475"/>
    </source>
</evidence>
<feature type="transmembrane region" description="Helical" evidence="7">
    <location>
        <begin position="110"/>
        <end position="131"/>
    </location>
</feature>
<feature type="transmembrane region" description="Helical" evidence="7">
    <location>
        <begin position="214"/>
        <end position="236"/>
    </location>
</feature>
<dbReference type="CDD" id="cd06261">
    <property type="entry name" value="TM_PBP2"/>
    <property type="match status" value="1"/>
</dbReference>
<dbReference type="SUPFAM" id="SSF161098">
    <property type="entry name" value="MetI-like"/>
    <property type="match status" value="1"/>
</dbReference>
<feature type="transmembrane region" description="Helical" evidence="7">
    <location>
        <begin position="185"/>
        <end position="207"/>
    </location>
</feature>
<comment type="similarity">
    <text evidence="7">Belongs to the binding-protein-dependent transport system permease family.</text>
</comment>
<reference evidence="10" key="1">
    <citation type="submission" date="2017-09" db="EMBL/GenBank/DDBJ databases">
        <authorList>
            <person name="Varghese N."/>
            <person name="Submissions S."/>
        </authorList>
    </citation>
    <scope>NUCLEOTIDE SEQUENCE [LARGE SCALE GENOMIC DNA]</scope>
    <source>
        <strain evidence="10">MSL47</strain>
    </source>
</reference>
<dbReference type="Proteomes" id="UP000219573">
    <property type="component" value="Unassembled WGS sequence"/>
</dbReference>
<dbReference type="PANTHER" id="PTHR32243:SF18">
    <property type="entry name" value="INNER MEMBRANE ABC TRANSPORTER PERMEASE PROTEIN YCJP"/>
    <property type="match status" value="1"/>
</dbReference>
<accession>A0A285IDH0</accession>
<keyword evidence="4 7" id="KW-0812">Transmembrane</keyword>
<feature type="transmembrane region" description="Helical" evidence="7">
    <location>
        <begin position="77"/>
        <end position="98"/>
    </location>
</feature>
<dbReference type="Pfam" id="PF00528">
    <property type="entry name" value="BPD_transp_1"/>
    <property type="match status" value="1"/>
</dbReference>
<evidence type="ECO:0000256" key="7">
    <source>
        <dbReference type="RuleBase" id="RU363032"/>
    </source>
</evidence>
<organism evidence="9 10">
    <name type="scientific">Orenia metallireducens</name>
    <dbReference type="NCBI Taxonomy" id="1413210"/>
    <lineage>
        <taxon>Bacteria</taxon>
        <taxon>Bacillati</taxon>
        <taxon>Bacillota</taxon>
        <taxon>Clostridia</taxon>
        <taxon>Halanaerobiales</taxon>
        <taxon>Halobacteroidaceae</taxon>
        <taxon>Orenia</taxon>
    </lineage>
</organism>
<keyword evidence="3" id="KW-1003">Cell membrane</keyword>
<dbReference type="EMBL" id="OBDZ01000040">
    <property type="protein sequence ID" value="SNY46015.1"/>
    <property type="molecule type" value="Genomic_DNA"/>
</dbReference>
<keyword evidence="5 7" id="KW-1133">Transmembrane helix</keyword>
<dbReference type="InterPro" id="IPR050901">
    <property type="entry name" value="BP-dep_ABC_trans_perm"/>
</dbReference>
<feature type="domain" description="ABC transmembrane type-1" evidence="8">
    <location>
        <begin position="73"/>
        <end position="264"/>
    </location>
</feature>
<gene>
    <name evidence="9" type="ORF">SAMN06265827_14018</name>
</gene>
<keyword evidence="10" id="KW-1185">Reference proteome</keyword>
<evidence type="ECO:0000313" key="9">
    <source>
        <dbReference type="EMBL" id="SNY46015.1"/>
    </source>
</evidence>
<dbReference type="Gene3D" id="1.10.3720.10">
    <property type="entry name" value="MetI-like"/>
    <property type="match status" value="1"/>
</dbReference>
<dbReference type="GO" id="GO:0055085">
    <property type="term" value="P:transmembrane transport"/>
    <property type="evidence" value="ECO:0007669"/>
    <property type="project" value="InterPro"/>
</dbReference>
<evidence type="ECO:0000256" key="5">
    <source>
        <dbReference type="ARBA" id="ARBA00022989"/>
    </source>
</evidence>
<sequence>MNHIYQKKLNQFIKYLLIFIAILWTVFPIYWMLNSSFKTRVEQFSIPPTFFPKNFTFENYTALFTELNFQSMLANSLVISLVSTAVAITIGALAAYSLSRFDFNAKPFVLGWILITRIFPPVTFVIPFYTIMNQIGLLNTRTALILSYIVFNLPFSIWMLINFFNEIPVEIEESALVDGANQFEIFYKIALPLTAPGIAATAIFNVVMSWNEFLYSLIFVQTPDLLTLPVGLAGLVTEYKILWGPMSAGGVISVIPIIIFVLFMEKHLIKGLTLGSVKG</sequence>
<dbReference type="InterPro" id="IPR035906">
    <property type="entry name" value="MetI-like_sf"/>
</dbReference>
<keyword evidence="6 7" id="KW-0472">Membrane</keyword>
<feature type="transmembrane region" description="Helical" evidence="7">
    <location>
        <begin position="12"/>
        <end position="33"/>
    </location>
</feature>
<comment type="subcellular location">
    <subcellularLocation>
        <location evidence="1 7">Cell membrane</location>
        <topology evidence="1 7">Multi-pass membrane protein</topology>
    </subcellularLocation>
</comment>
<name>A0A285IDH0_9FIRM</name>
<proteinExistence type="inferred from homology"/>
<evidence type="ECO:0000256" key="2">
    <source>
        <dbReference type="ARBA" id="ARBA00022448"/>
    </source>
</evidence>
<evidence type="ECO:0000256" key="4">
    <source>
        <dbReference type="ARBA" id="ARBA00022692"/>
    </source>
</evidence>
<feature type="transmembrane region" description="Helical" evidence="7">
    <location>
        <begin position="143"/>
        <end position="165"/>
    </location>
</feature>
<dbReference type="InterPro" id="IPR000515">
    <property type="entry name" value="MetI-like"/>
</dbReference>